<comment type="subcellular location">
    <subcellularLocation>
        <location evidence="1">Membrane</location>
        <topology evidence="1">Multi-pass membrane protein</topology>
    </subcellularLocation>
</comment>
<feature type="transmembrane region" description="Helical" evidence="6">
    <location>
        <begin position="93"/>
        <end position="112"/>
    </location>
</feature>
<protein>
    <recommendedName>
        <fullName evidence="7">G-protein coupled receptors family 2 profile 2 domain-containing protein</fullName>
    </recommendedName>
</protein>
<dbReference type="GO" id="GO:0016020">
    <property type="term" value="C:membrane"/>
    <property type="evidence" value="ECO:0007669"/>
    <property type="project" value="UniProtKB-SubCell"/>
</dbReference>
<dbReference type="GO" id="GO:0004930">
    <property type="term" value="F:G protein-coupled receptor activity"/>
    <property type="evidence" value="ECO:0007669"/>
    <property type="project" value="InterPro"/>
</dbReference>
<sequence>MADMMSCPAPFLDLASYPYTGGFEAGRFCGAFSSNVSCCLPCPIEYWSYSDSFERNVNVAYWFNVPSLVCQVLLLLTSAVLPKEKSHRHYLSIGLCLALILLELAFIVPLGTRPDKCYDAITPHDLHSDLSCGWSGALLEAGAMAGSMWILLRSLWTHLRVCYNVKPTSAYVWASHAIGWGVPGIFLGISLPITGVSYRLGPTCIPNQQNAFLTWFGWLIAFGCLAALIQCSTTCFCLWLYARHFWQGDNSVTHDVSTAGLTADGQRRPSVRLGKRMAWHRLKEVLVLQWRSILLSAFVIIDTVFFGAVYVATERAVMAEQQPTKQPDVIKFVTCLILSEGDRDACLGYAKVLGLNESTVIASLFMSALVGIFTFLLMVRKSMFVGWYELIWHPRRVRTEEPPAGRMNKRASGSVRFSDTSPFAKNGTRQGPRHSMRQMGVPEAGDVMKRHESTPANWFDDDFDEQELERGESESCIKCDEAEGRDVTAARADKEQQKKIEQQAEEDAFFKDTKKDRKPRKKSQEGGQSA</sequence>
<feature type="transmembrane region" description="Helical" evidence="6">
    <location>
        <begin position="59"/>
        <end position="81"/>
    </location>
</feature>
<keyword evidence="4 6" id="KW-0472">Membrane</keyword>
<evidence type="ECO:0000259" key="7">
    <source>
        <dbReference type="PROSITE" id="PS50261"/>
    </source>
</evidence>
<dbReference type="PANTHER" id="PTHR42058">
    <property type="entry name" value="G_PROTEIN_RECEP_F2_4 DOMAIN-CONTAINING PROTEIN"/>
    <property type="match status" value="1"/>
</dbReference>
<dbReference type="Pfam" id="PF00002">
    <property type="entry name" value="7tm_2"/>
    <property type="match status" value="1"/>
</dbReference>
<dbReference type="OrthoDB" id="408743at2759"/>
<gene>
    <name evidence="8" type="ORF">B0A50_04627</name>
</gene>
<name>A0A4U0TUZ2_9PEZI</name>
<feature type="region of interest" description="Disordered" evidence="5">
    <location>
        <begin position="401"/>
        <end position="438"/>
    </location>
</feature>
<dbReference type="InterPro" id="IPR017981">
    <property type="entry name" value="GPCR_2-like_7TM"/>
</dbReference>
<feature type="domain" description="G-protein coupled receptors family 2 profile 2" evidence="7">
    <location>
        <begin position="56"/>
        <end position="220"/>
    </location>
</feature>
<feature type="transmembrane region" description="Helical" evidence="6">
    <location>
        <begin position="132"/>
        <end position="152"/>
    </location>
</feature>
<dbReference type="InterPro" id="IPR000832">
    <property type="entry name" value="GPCR_2_secretin-like"/>
</dbReference>
<dbReference type="Gene3D" id="1.20.1070.10">
    <property type="entry name" value="Rhodopsin 7-helix transmembrane proteins"/>
    <property type="match status" value="1"/>
</dbReference>
<evidence type="ECO:0000313" key="8">
    <source>
        <dbReference type="EMBL" id="TKA26130.1"/>
    </source>
</evidence>
<feature type="transmembrane region" description="Helical" evidence="6">
    <location>
        <begin position="293"/>
        <end position="313"/>
    </location>
</feature>
<dbReference type="PANTHER" id="PTHR42058:SF1">
    <property type="entry name" value="G-PROTEIN COUPLED RECEPTORS FAMILY 2 PROFILE 2 DOMAIN-CONTAINING PROTEIN"/>
    <property type="match status" value="1"/>
</dbReference>
<feature type="transmembrane region" description="Helical" evidence="6">
    <location>
        <begin position="173"/>
        <end position="195"/>
    </location>
</feature>
<dbReference type="EMBL" id="NAJL01000030">
    <property type="protein sequence ID" value="TKA26130.1"/>
    <property type="molecule type" value="Genomic_DNA"/>
</dbReference>
<evidence type="ECO:0000256" key="3">
    <source>
        <dbReference type="ARBA" id="ARBA00022989"/>
    </source>
</evidence>
<dbReference type="InterPro" id="IPR053247">
    <property type="entry name" value="GPCR_GPR1/git3-like"/>
</dbReference>
<feature type="transmembrane region" description="Helical" evidence="6">
    <location>
        <begin position="215"/>
        <end position="241"/>
    </location>
</feature>
<keyword evidence="3 6" id="KW-1133">Transmembrane helix</keyword>
<dbReference type="GO" id="GO:0007166">
    <property type="term" value="P:cell surface receptor signaling pathway"/>
    <property type="evidence" value="ECO:0007669"/>
    <property type="project" value="InterPro"/>
</dbReference>
<feature type="transmembrane region" description="Helical" evidence="6">
    <location>
        <begin position="360"/>
        <end position="379"/>
    </location>
</feature>
<feature type="compositionally biased region" description="Basic and acidic residues" evidence="5">
    <location>
        <begin position="470"/>
        <end position="515"/>
    </location>
</feature>
<evidence type="ECO:0000256" key="4">
    <source>
        <dbReference type="ARBA" id="ARBA00023136"/>
    </source>
</evidence>
<accession>A0A4U0TUZ2</accession>
<comment type="caution">
    <text evidence="8">The sequence shown here is derived from an EMBL/GenBank/DDBJ whole genome shotgun (WGS) entry which is preliminary data.</text>
</comment>
<evidence type="ECO:0000256" key="2">
    <source>
        <dbReference type="ARBA" id="ARBA00022692"/>
    </source>
</evidence>
<dbReference type="Proteomes" id="UP000308549">
    <property type="component" value="Unassembled WGS sequence"/>
</dbReference>
<proteinExistence type="predicted"/>
<feature type="region of interest" description="Disordered" evidence="5">
    <location>
        <begin position="470"/>
        <end position="530"/>
    </location>
</feature>
<evidence type="ECO:0000256" key="5">
    <source>
        <dbReference type="SAM" id="MobiDB-lite"/>
    </source>
</evidence>
<feature type="compositionally biased region" description="Polar residues" evidence="5">
    <location>
        <begin position="415"/>
        <end position="429"/>
    </location>
</feature>
<evidence type="ECO:0000256" key="1">
    <source>
        <dbReference type="ARBA" id="ARBA00004141"/>
    </source>
</evidence>
<reference evidence="8 9" key="1">
    <citation type="submission" date="2017-03" db="EMBL/GenBank/DDBJ databases">
        <title>Genomes of endolithic fungi from Antarctica.</title>
        <authorList>
            <person name="Coleine C."/>
            <person name="Masonjones S."/>
            <person name="Stajich J.E."/>
        </authorList>
    </citation>
    <scope>NUCLEOTIDE SEQUENCE [LARGE SCALE GENOMIC DNA]</scope>
    <source>
        <strain evidence="8 9">CCFEE 6315</strain>
    </source>
</reference>
<dbReference type="PROSITE" id="PS50261">
    <property type="entry name" value="G_PROTEIN_RECEP_F2_4"/>
    <property type="match status" value="1"/>
</dbReference>
<organism evidence="8 9">
    <name type="scientific">Salinomyces thailandicus</name>
    <dbReference type="NCBI Taxonomy" id="706561"/>
    <lineage>
        <taxon>Eukaryota</taxon>
        <taxon>Fungi</taxon>
        <taxon>Dikarya</taxon>
        <taxon>Ascomycota</taxon>
        <taxon>Pezizomycotina</taxon>
        <taxon>Dothideomycetes</taxon>
        <taxon>Dothideomycetidae</taxon>
        <taxon>Mycosphaerellales</taxon>
        <taxon>Teratosphaeriaceae</taxon>
        <taxon>Salinomyces</taxon>
    </lineage>
</organism>
<evidence type="ECO:0000256" key="6">
    <source>
        <dbReference type="SAM" id="Phobius"/>
    </source>
</evidence>
<keyword evidence="2 6" id="KW-0812">Transmembrane</keyword>
<dbReference type="AlphaFoldDB" id="A0A4U0TUZ2"/>
<keyword evidence="9" id="KW-1185">Reference proteome</keyword>
<evidence type="ECO:0000313" key="9">
    <source>
        <dbReference type="Proteomes" id="UP000308549"/>
    </source>
</evidence>